<comment type="subcellular location">
    <subcellularLocation>
        <location evidence="1">Membrane</location>
        <topology evidence="1">Multi-pass membrane protein</topology>
    </subcellularLocation>
</comment>
<dbReference type="Pfam" id="PF01694">
    <property type="entry name" value="Rhomboid"/>
    <property type="match status" value="1"/>
</dbReference>
<evidence type="ECO:0000256" key="3">
    <source>
        <dbReference type="ARBA" id="ARBA00022989"/>
    </source>
</evidence>
<proteinExistence type="predicted"/>
<keyword evidence="2 5" id="KW-0812">Transmembrane</keyword>
<keyword evidence="7" id="KW-0645">Protease</keyword>
<evidence type="ECO:0000256" key="4">
    <source>
        <dbReference type="ARBA" id="ARBA00023136"/>
    </source>
</evidence>
<dbReference type="GO" id="GO:0008233">
    <property type="term" value="F:peptidase activity"/>
    <property type="evidence" value="ECO:0007669"/>
    <property type="project" value="UniProtKB-KW"/>
</dbReference>
<dbReference type="AlphaFoldDB" id="A0A1M5TL55"/>
<feature type="transmembrane region" description="Helical" evidence="5">
    <location>
        <begin position="109"/>
        <end position="131"/>
    </location>
</feature>
<feature type="domain" description="Peptidase S54 rhomboid" evidence="6">
    <location>
        <begin position="60"/>
        <end position="185"/>
    </location>
</feature>
<keyword evidence="7" id="KW-0378">Hydrolase</keyword>
<feature type="transmembrane region" description="Helical" evidence="5">
    <location>
        <begin position="70"/>
        <end position="97"/>
    </location>
</feature>
<evidence type="ECO:0000313" key="8">
    <source>
        <dbReference type="Proteomes" id="UP000183995"/>
    </source>
</evidence>
<evidence type="ECO:0000256" key="2">
    <source>
        <dbReference type="ARBA" id="ARBA00022692"/>
    </source>
</evidence>
<dbReference type="RefSeq" id="WP_242941104.1">
    <property type="nucleotide sequence ID" value="NZ_FQXV01000001.1"/>
</dbReference>
<evidence type="ECO:0000256" key="5">
    <source>
        <dbReference type="SAM" id="Phobius"/>
    </source>
</evidence>
<gene>
    <name evidence="7" type="ORF">SAMN02745823_00138</name>
</gene>
<reference evidence="7 8" key="1">
    <citation type="submission" date="2016-11" db="EMBL/GenBank/DDBJ databases">
        <authorList>
            <person name="Jaros S."/>
            <person name="Januszkiewicz K."/>
            <person name="Wedrychowicz H."/>
        </authorList>
    </citation>
    <scope>NUCLEOTIDE SEQUENCE [LARGE SCALE GENOMIC DNA]</scope>
    <source>
        <strain evidence="7 8">DSM 10068</strain>
    </source>
</reference>
<feature type="transmembrane region" description="Helical" evidence="5">
    <location>
        <begin position="23"/>
        <end position="50"/>
    </location>
</feature>
<evidence type="ECO:0000313" key="7">
    <source>
        <dbReference type="EMBL" id="SHH51502.1"/>
    </source>
</evidence>
<sequence length="293" mass="33791">MRAFIRAVDKFCLTHRRFGIPRLMLYIIIGNAAVYLLSALDTTHTFAYFLVFDPSAILSGQVWRLVTWLFLPSATGSLGLSSLFFTALMLYFYYFIGVTLEREWGTAKFTIFYIFGFLLSIVYAFAVWLISGGRTFPMLDASYLNLSMFFAFAVLFPEQRVLLFFIIPIKIKWLALIDAAYFAIQIVAMAIAGRYWSALLPIVATLNVLLFCGDDLIRLIRPYKARSSKQAINFRKAARQKRREDSAHPYRHKCAVCGKTDAEFPNLEFRYCSRCNGYHCFCIDHINNHVHFQ</sequence>
<evidence type="ECO:0000259" key="6">
    <source>
        <dbReference type="Pfam" id="PF01694"/>
    </source>
</evidence>
<keyword evidence="3 5" id="KW-1133">Transmembrane helix</keyword>
<name>A0A1M5TL55_9FIRM</name>
<accession>A0A1M5TL55</accession>
<evidence type="ECO:0000256" key="1">
    <source>
        <dbReference type="ARBA" id="ARBA00004141"/>
    </source>
</evidence>
<dbReference type="STRING" id="1123282.SAMN02745823_00138"/>
<dbReference type="GO" id="GO:0006508">
    <property type="term" value="P:proteolysis"/>
    <property type="evidence" value="ECO:0007669"/>
    <property type="project" value="UniProtKB-KW"/>
</dbReference>
<organism evidence="7 8">
    <name type="scientific">Sporobacter termitidis DSM 10068</name>
    <dbReference type="NCBI Taxonomy" id="1123282"/>
    <lineage>
        <taxon>Bacteria</taxon>
        <taxon>Bacillati</taxon>
        <taxon>Bacillota</taxon>
        <taxon>Clostridia</taxon>
        <taxon>Eubacteriales</taxon>
        <taxon>Oscillospiraceae</taxon>
        <taxon>Sporobacter</taxon>
    </lineage>
</organism>
<keyword evidence="4 5" id="KW-0472">Membrane</keyword>
<feature type="transmembrane region" description="Helical" evidence="5">
    <location>
        <begin position="198"/>
        <end position="220"/>
    </location>
</feature>
<protein>
    <submittedName>
        <fullName evidence="7">Membrane associated serine protease, rhomboid family</fullName>
    </submittedName>
</protein>
<feature type="transmembrane region" description="Helical" evidence="5">
    <location>
        <begin position="143"/>
        <end position="166"/>
    </location>
</feature>
<keyword evidence="8" id="KW-1185">Reference proteome</keyword>
<dbReference type="InterPro" id="IPR022764">
    <property type="entry name" value="Peptidase_S54_rhomboid_dom"/>
</dbReference>
<dbReference type="EMBL" id="FQXV01000001">
    <property type="protein sequence ID" value="SHH51502.1"/>
    <property type="molecule type" value="Genomic_DNA"/>
</dbReference>
<dbReference type="SUPFAM" id="SSF144091">
    <property type="entry name" value="Rhomboid-like"/>
    <property type="match status" value="1"/>
</dbReference>
<dbReference type="GO" id="GO:0016020">
    <property type="term" value="C:membrane"/>
    <property type="evidence" value="ECO:0007669"/>
    <property type="project" value="UniProtKB-SubCell"/>
</dbReference>
<dbReference type="InterPro" id="IPR035952">
    <property type="entry name" value="Rhomboid-like_sf"/>
</dbReference>
<dbReference type="Proteomes" id="UP000183995">
    <property type="component" value="Unassembled WGS sequence"/>
</dbReference>
<dbReference type="Gene3D" id="1.20.1540.10">
    <property type="entry name" value="Rhomboid-like"/>
    <property type="match status" value="1"/>
</dbReference>
<feature type="transmembrane region" description="Helical" evidence="5">
    <location>
        <begin position="173"/>
        <end position="192"/>
    </location>
</feature>